<reference evidence="3 4" key="1">
    <citation type="submission" date="2020-08" db="EMBL/GenBank/DDBJ databases">
        <title>Genomic Encyclopedia of Type Strains, Phase IV (KMG-IV): sequencing the most valuable type-strain genomes for metagenomic binning, comparative biology and taxonomic classification.</title>
        <authorList>
            <person name="Goeker M."/>
        </authorList>
    </citation>
    <scope>NUCLEOTIDE SEQUENCE [LARGE SCALE GENOMIC DNA]</scope>
    <source>
        <strain evidence="3 4">DSM 27163</strain>
    </source>
</reference>
<keyword evidence="1" id="KW-0732">Signal</keyword>
<dbReference type="EMBL" id="JACIJH010000014">
    <property type="protein sequence ID" value="MBB5708035.1"/>
    <property type="molecule type" value="Genomic_DNA"/>
</dbReference>
<dbReference type="RefSeq" id="WP_184100427.1">
    <property type="nucleotide sequence ID" value="NZ_JACIJH010000014.1"/>
</dbReference>
<dbReference type="GO" id="GO:0016810">
    <property type="term" value="F:hydrolase activity, acting on carbon-nitrogen (but not peptide) bonds"/>
    <property type="evidence" value="ECO:0007669"/>
    <property type="project" value="InterPro"/>
</dbReference>
<dbReference type="InterPro" id="IPR011059">
    <property type="entry name" value="Metal-dep_hydrolase_composite"/>
</dbReference>
<dbReference type="AlphaFoldDB" id="A0A7W9B853"/>
<evidence type="ECO:0000313" key="4">
    <source>
        <dbReference type="Proteomes" id="UP000537161"/>
    </source>
</evidence>
<dbReference type="Gene3D" id="3.20.20.140">
    <property type="entry name" value="Metal-dependent hydrolases"/>
    <property type="match status" value="1"/>
</dbReference>
<comment type="caution">
    <text evidence="3">The sequence shown here is derived from an EMBL/GenBank/DDBJ whole genome shotgun (WGS) entry which is preliminary data.</text>
</comment>
<feature type="domain" description="Amidohydrolase-related" evidence="2">
    <location>
        <begin position="285"/>
        <end position="389"/>
    </location>
</feature>
<keyword evidence="3" id="KW-0378">Hydrolase</keyword>
<dbReference type="InterPro" id="IPR032466">
    <property type="entry name" value="Metal_Hydrolase"/>
</dbReference>
<name>A0A7W9B853_9SPHN</name>
<dbReference type="InterPro" id="IPR006680">
    <property type="entry name" value="Amidohydro-rel"/>
</dbReference>
<dbReference type="InterPro" id="IPR051781">
    <property type="entry name" value="Metallo-dep_Hydrolase"/>
</dbReference>
<evidence type="ECO:0000256" key="1">
    <source>
        <dbReference type="SAM" id="SignalP"/>
    </source>
</evidence>
<evidence type="ECO:0000313" key="3">
    <source>
        <dbReference type="EMBL" id="MBB5708035.1"/>
    </source>
</evidence>
<evidence type="ECO:0000259" key="2">
    <source>
        <dbReference type="Pfam" id="PF01979"/>
    </source>
</evidence>
<sequence>MIRLLATCAALALAAPAAAETVAIVDATLMTMTDAGEIAQGTIVIRDGRIMAIGPDVTVPAGARVVDGRGGVVTPGFIQADSTLGAVEVSQVPASADRATHSRSISAGFDISLGLNPDSILLPVSRLAGITHAVTTPLYDDRPGRDLQFSGQAAVIDLAQRSDMVTRPRVAMVLEMGEGGAERAGGARGAAIVALRATLDDVRHFARHRAAYDRGEGRPQRLSRIDLEALVPVAEGRMPLIVKVDRASDIVDMIAFAHDEGLRIILDGAEEGWRVAAAIAAAKVPVIVDPLADLPRSFSQIGASMDNAARLHAAGVTVILKTGSGVAHRARELRYGAGNAVAWGLPHAAAVAAITINPARVFGVADHAGSLAEGGAADLVLWSGDPLEPLSQPRLIFVEGIETPLTARPLDLRDRYAP</sequence>
<dbReference type="Proteomes" id="UP000537161">
    <property type="component" value="Unassembled WGS sequence"/>
</dbReference>
<feature type="signal peptide" evidence="1">
    <location>
        <begin position="1"/>
        <end position="19"/>
    </location>
</feature>
<gene>
    <name evidence="3" type="ORF">FHR21_003412</name>
</gene>
<organism evidence="3 4">
    <name type="scientific">Sphingopyxis panaciterrulae</name>
    <dbReference type="NCBI Taxonomy" id="462372"/>
    <lineage>
        <taxon>Bacteria</taxon>
        <taxon>Pseudomonadati</taxon>
        <taxon>Pseudomonadota</taxon>
        <taxon>Alphaproteobacteria</taxon>
        <taxon>Sphingomonadales</taxon>
        <taxon>Sphingomonadaceae</taxon>
        <taxon>Sphingopyxis</taxon>
    </lineage>
</organism>
<dbReference type="SUPFAM" id="SSF51338">
    <property type="entry name" value="Composite domain of metallo-dependent hydrolases"/>
    <property type="match status" value="1"/>
</dbReference>
<proteinExistence type="predicted"/>
<dbReference type="Gene3D" id="2.30.40.10">
    <property type="entry name" value="Urease, subunit C, domain 1"/>
    <property type="match status" value="1"/>
</dbReference>
<keyword evidence="4" id="KW-1185">Reference proteome</keyword>
<feature type="chain" id="PRO_5030719619" evidence="1">
    <location>
        <begin position="20"/>
        <end position="418"/>
    </location>
</feature>
<accession>A0A7W9B853</accession>
<dbReference type="Pfam" id="PF01979">
    <property type="entry name" value="Amidohydro_1"/>
    <property type="match status" value="1"/>
</dbReference>
<protein>
    <submittedName>
        <fullName evidence="3">Imidazolonepropionase-like amidohydrolase</fullName>
    </submittedName>
</protein>
<dbReference type="SUPFAM" id="SSF51556">
    <property type="entry name" value="Metallo-dependent hydrolases"/>
    <property type="match status" value="1"/>
</dbReference>
<dbReference type="PANTHER" id="PTHR43135">
    <property type="entry name" value="ALPHA-D-RIBOSE 1-METHYLPHOSPHONATE 5-TRIPHOSPHATE DIPHOSPHATASE"/>
    <property type="match status" value="1"/>
</dbReference>
<dbReference type="PANTHER" id="PTHR43135:SF3">
    <property type="entry name" value="ALPHA-D-RIBOSE 1-METHYLPHOSPHONATE 5-TRIPHOSPHATE DIPHOSPHATASE"/>
    <property type="match status" value="1"/>
</dbReference>